<dbReference type="FunFam" id="3.10.20.370:FF:000001">
    <property type="entry name" value="Retrovirus-related Pol polyprotein from transposon 17.6-like protein"/>
    <property type="match status" value="1"/>
</dbReference>
<keyword evidence="9" id="KW-0175">Coiled coil</keyword>
<proteinExistence type="predicted"/>
<keyword evidence="7" id="KW-0695">RNA-directed DNA polymerase</keyword>
<dbReference type="OrthoDB" id="7554877at2759"/>
<reference evidence="12 13" key="1">
    <citation type="journal article" date="2017" name="Curr. Biol.">
        <title>The Evolution of Venom by Co-option of Single-Copy Genes.</title>
        <authorList>
            <person name="Martinson E.O."/>
            <person name="Mrinalini"/>
            <person name="Kelkar Y.D."/>
            <person name="Chang C.H."/>
            <person name="Werren J.H."/>
        </authorList>
    </citation>
    <scope>NUCLEOTIDE SEQUENCE [LARGE SCALE GENOMIC DNA]</scope>
    <source>
        <strain evidence="12 13">Alberta</strain>
        <tissue evidence="12">Whole body</tissue>
    </source>
</reference>
<dbReference type="CDD" id="cd01647">
    <property type="entry name" value="RT_LTR"/>
    <property type="match status" value="1"/>
</dbReference>
<dbReference type="GO" id="GO:0006508">
    <property type="term" value="P:proteolysis"/>
    <property type="evidence" value="ECO:0007669"/>
    <property type="project" value="InterPro"/>
</dbReference>
<dbReference type="GO" id="GO:0004519">
    <property type="term" value="F:endonuclease activity"/>
    <property type="evidence" value="ECO:0007669"/>
    <property type="project" value="UniProtKB-KW"/>
</dbReference>
<keyword evidence="8" id="KW-0511">Multifunctional enzyme</keyword>
<evidence type="ECO:0000256" key="10">
    <source>
        <dbReference type="SAM" id="MobiDB-lite"/>
    </source>
</evidence>
<accession>A0A232ED81</accession>
<sequence length="765" mass="85234">MATNCSVSAFWREQPELWFIQTEALFEKHKVTDDTMKFNTVVGALDVRTIDDLQDVIRNPPANNTKYATLKETIIKRTTESPDNNLLKLLTNLELGDSKPSQLWRKMQSLADGKILEPALKVMWLAHLPAPAQTYLSVFKVENVEDLLEAADKIITGSTQVTAVTASDDTSNASSGYGTSILFLVDTGSVATLIPKADAEGDLQKHPLTLHAANQTQISTYGTRRLELSLGLRRNFTCNAIIADVPHAILGADFLIQHGLVVDVKGRRIVDAKTLLASRGALKPAAVSAISSIEAPQQNKGALAGRYDALLKEFADVFDNAISPTCTPGFPVKHVINTTGPPVAERYRRLMGERLQAAHNIFMDLLNKGVIRPGSGKWASPLHLVPKGATFTAPGNVFSTIDLRHAFYQIPIDEDSIEKTTVTTPFGLYEFLGTSLGLRNATQTMQRAMDHILRKLPFAKAYVDDIFIASNNHEEHLQHLQQLLQALREAKLKANTKKCIIGQPQSIFWGYRVTKDGFQPPPAKVEAIRAYPRPTTATELRRFLGICNYYRRCLPHAAAHQAPLHEMLKRLKTKKTKLKWSEEAERAFQQCKASIADAACTTFFEPDAELALRTDASDTAIGAAIEQRHAQGDWRPLGFFSQKLTPTQQRYSTYDRELLAVYEAIKHFERMLEGRTYTFYTVYTDHRPLIYAAQQRADKASPRQARQLEYILRFNVKLAHTPGKANQVADALSRATQEDAAPATQTAAETTNVRDKTTSRFKNKL</sequence>
<dbReference type="Proteomes" id="UP000215335">
    <property type="component" value="Unassembled WGS sequence"/>
</dbReference>
<dbReference type="GO" id="GO:0003964">
    <property type="term" value="F:RNA-directed DNA polymerase activity"/>
    <property type="evidence" value="ECO:0007669"/>
    <property type="project" value="UniProtKB-KW"/>
</dbReference>
<dbReference type="InterPro" id="IPR001995">
    <property type="entry name" value="Peptidase_A2_cat"/>
</dbReference>
<feature type="domain" description="Peptidase A2" evidence="11">
    <location>
        <begin position="181"/>
        <end position="254"/>
    </location>
</feature>
<dbReference type="PANTHER" id="PTHR37984">
    <property type="entry name" value="PROTEIN CBG26694"/>
    <property type="match status" value="1"/>
</dbReference>
<feature type="region of interest" description="Disordered" evidence="10">
    <location>
        <begin position="737"/>
        <end position="765"/>
    </location>
</feature>
<name>A0A232ED81_9HYME</name>
<dbReference type="AlphaFoldDB" id="A0A232ED81"/>
<organism evidence="12 13">
    <name type="scientific">Trichomalopsis sarcophagae</name>
    <dbReference type="NCBI Taxonomy" id="543379"/>
    <lineage>
        <taxon>Eukaryota</taxon>
        <taxon>Metazoa</taxon>
        <taxon>Ecdysozoa</taxon>
        <taxon>Arthropoda</taxon>
        <taxon>Hexapoda</taxon>
        <taxon>Insecta</taxon>
        <taxon>Pterygota</taxon>
        <taxon>Neoptera</taxon>
        <taxon>Endopterygota</taxon>
        <taxon>Hymenoptera</taxon>
        <taxon>Apocrita</taxon>
        <taxon>Proctotrupomorpha</taxon>
        <taxon>Chalcidoidea</taxon>
        <taxon>Pteromalidae</taxon>
        <taxon>Pteromalinae</taxon>
        <taxon>Trichomalopsis</taxon>
    </lineage>
</organism>
<dbReference type="EMBL" id="NNAY01007754">
    <property type="protein sequence ID" value="OXU16298.1"/>
    <property type="molecule type" value="Genomic_DNA"/>
</dbReference>
<dbReference type="InterPro" id="IPR050951">
    <property type="entry name" value="Retrovirus_Pol_polyprotein"/>
</dbReference>
<keyword evidence="3" id="KW-0548">Nucleotidyltransferase</keyword>
<evidence type="ECO:0000256" key="5">
    <source>
        <dbReference type="ARBA" id="ARBA00022759"/>
    </source>
</evidence>
<dbReference type="Pfam" id="PF23055">
    <property type="entry name" value="DUF7041"/>
    <property type="match status" value="1"/>
</dbReference>
<dbReference type="SUPFAM" id="SSF56672">
    <property type="entry name" value="DNA/RNA polymerases"/>
    <property type="match status" value="1"/>
</dbReference>
<evidence type="ECO:0000256" key="9">
    <source>
        <dbReference type="SAM" id="Coils"/>
    </source>
</evidence>
<dbReference type="InterPro" id="IPR043502">
    <property type="entry name" value="DNA/RNA_pol_sf"/>
</dbReference>
<evidence type="ECO:0000256" key="3">
    <source>
        <dbReference type="ARBA" id="ARBA00022695"/>
    </source>
</evidence>
<gene>
    <name evidence="12" type="ORF">TSAR_010581</name>
</gene>
<dbReference type="Pfam" id="PF17919">
    <property type="entry name" value="RT_RNaseH_2"/>
    <property type="match status" value="1"/>
</dbReference>
<dbReference type="Gene3D" id="2.40.70.10">
    <property type="entry name" value="Acid Proteases"/>
    <property type="match status" value="1"/>
</dbReference>
<keyword evidence="13" id="KW-1185">Reference proteome</keyword>
<evidence type="ECO:0000256" key="1">
    <source>
        <dbReference type="ARBA" id="ARBA00012493"/>
    </source>
</evidence>
<dbReference type="EC" id="2.7.7.49" evidence="1"/>
<evidence type="ECO:0000256" key="8">
    <source>
        <dbReference type="ARBA" id="ARBA00023268"/>
    </source>
</evidence>
<dbReference type="Pfam" id="PF00078">
    <property type="entry name" value="RVT_1"/>
    <property type="match status" value="1"/>
</dbReference>
<dbReference type="InterPro" id="IPR041577">
    <property type="entry name" value="RT_RNaseH_2"/>
</dbReference>
<evidence type="ECO:0000313" key="12">
    <source>
        <dbReference type="EMBL" id="OXU16298.1"/>
    </source>
</evidence>
<dbReference type="SUPFAM" id="SSF50630">
    <property type="entry name" value="Acid proteases"/>
    <property type="match status" value="1"/>
</dbReference>
<dbReference type="Gene3D" id="3.30.70.270">
    <property type="match status" value="2"/>
</dbReference>
<dbReference type="InterPro" id="IPR021109">
    <property type="entry name" value="Peptidase_aspartic_dom_sf"/>
</dbReference>
<evidence type="ECO:0000256" key="7">
    <source>
        <dbReference type="ARBA" id="ARBA00022918"/>
    </source>
</evidence>
<keyword evidence="4" id="KW-0540">Nuclease</keyword>
<dbReference type="STRING" id="543379.A0A232ED81"/>
<dbReference type="InterPro" id="IPR043128">
    <property type="entry name" value="Rev_trsase/Diguanyl_cyclase"/>
</dbReference>
<keyword evidence="5" id="KW-0255">Endonuclease</keyword>
<keyword evidence="2" id="KW-0808">Transferase</keyword>
<dbReference type="InterPro" id="IPR000477">
    <property type="entry name" value="RT_dom"/>
</dbReference>
<evidence type="ECO:0000313" key="13">
    <source>
        <dbReference type="Proteomes" id="UP000215335"/>
    </source>
</evidence>
<dbReference type="Gene3D" id="3.10.20.370">
    <property type="match status" value="1"/>
</dbReference>
<feature type="coiled-coil region" evidence="9">
    <location>
        <begin position="470"/>
        <end position="497"/>
    </location>
</feature>
<dbReference type="FunFam" id="3.30.70.270:FF:000020">
    <property type="entry name" value="Transposon Tf2-6 polyprotein-like Protein"/>
    <property type="match status" value="1"/>
</dbReference>
<evidence type="ECO:0000256" key="2">
    <source>
        <dbReference type="ARBA" id="ARBA00022679"/>
    </source>
</evidence>
<keyword evidence="6" id="KW-0378">Hydrolase</keyword>
<dbReference type="GO" id="GO:0004190">
    <property type="term" value="F:aspartic-type endopeptidase activity"/>
    <property type="evidence" value="ECO:0007669"/>
    <property type="project" value="InterPro"/>
</dbReference>
<feature type="compositionally biased region" description="Low complexity" evidence="10">
    <location>
        <begin position="738"/>
        <end position="751"/>
    </location>
</feature>
<evidence type="ECO:0000256" key="6">
    <source>
        <dbReference type="ARBA" id="ARBA00022801"/>
    </source>
</evidence>
<evidence type="ECO:0000259" key="11">
    <source>
        <dbReference type="PROSITE" id="PS50175"/>
    </source>
</evidence>
<evidence type="ECO:0000256" key="4">
    <source>
        <dbReference type="ARBA" id="ARBA00022722"/>
    </source>
</evidence>
<dbReference type="InterPro" id="IPR055469">
    <property type="entry name" value="DUF7041"/>
</dbReference>
<protein>
    <recommendedName>
        <fullName evidence="1">RNA-directed DNA polymerase</fullName>
        <ecNumber evidence="1">2.7.7.49</ecNumber>
    </recommendedName>
</protein>
<dbReference type="CDD" id="cd09274">
    <property type="entry name" value="RNase_HI_RT_Ty3"/>
    <property type="match status" value="1"/>
</dbReference>
<dbReference type="PANTHER" id="PTHR37984:SF5">
    <property type="entry name" value="PROTEIN NYNRIN-LIKE"/>
    <property type="match status" value="1"/>
</dbReference>
<comment type="caution">
    <text evidence="12">The sequence shown here is derived from an EMBL/GenBank/DDBJ whole genome shotgun (WGS) entry which is preliminary data.</text>
</comment>
<dbReference type="PROSITE" id="PS50175">
    <property type="entry name" value="ASP_PROT_RETROV"/>
    <property type="match status" value="1"/>
</dbReference>